<dbReference type="EMBL" id="BAABAL010000012">
    <property type="protein sequence ID" value="GAA4010052.1"/>
    <property type="molecule type" value="Genomic_DNA"/>
</dbReference>
<dbReference type="Gene3D" id="1.10.260.40">
    <property type="entry name" value="lambda repressor-like DNA-binding domains"/>
    <property type="match status" value="1"/>
</dbReference>
<evidence type="ECO:0000313" key="3">
    <source>
        <dbReference type="Proteomes" id="UP001501747"/>
    </source>
</evidence>
<dbReference type="Pfam" id="PF13560">
    <property type="entry name" value="HTH_31"/>
    <property type="match status" value="1"/>
</dbReference>
<dbReference type="SUPFAM" id="SSF47413">
    <property type="entry name" value="lambda repressor-like DNA-binding domains"/>
    <property type="match status" value="1"/>
</dbReference>
<dbReference type="InterPro" id="IPR043917">
    <property type="entry name" value="DUF5753"/>
</dbReference>
<name>A0ABP7SCQ3_9PSEU</name>
<dbReference type="RefSeq" id="WP_344876055.1">
    <property type="nucleotide sequence ID" value="NZ_BAABAL010000012.1"/>
</dbReference>
<dbReference type="Pfam" id="PF19054">
    <property type="entry name" value="DUF5753"/>
    <property type="match status" value="1"/>
</dbReference>
<dbReference type="PROSITE" id="PS50943">
    <property type="entry name" value="HTH_CROC1"/>
    <property type="match status" value="1"/>
</dbReference>
<sequence length="286" mass="31863">MADSPTALKWWFGGALRHLRENAGLSREDVATEIGVSVSGITHQENGRSLPKPVELERLLSLYRAPEKIESFKSLRLRAKAGTDWFQDFDPGEMPSDFSLFLGLESSAAQLESWDSQIVPGLLQTEAFARDVISRANPTLKEHEVRHLVALRRRRHDLVLSGNPTPLVHRVIAESALRWRVGNDEVMREQLLFLAAAAQRPGTRLQILPLSTGAHPGVDGSFTLLSSPPELGNYPGCVYAETLVDSYLYEKPDQIAAYRAALTELQHRACPPDETPALLRQLAQEW</sequence>
<dbReference type="InterPro" id="IPR001387">
    <property type="entry name" value="Cro/C1-type_HTH"/>
</dbReference>
<proteinExistence type="predicted"/>
<dbReference type="SMART" id="SM00530">
    <property type="entry name" value="HTH_XRE"/>
    <property type="match status" value="1"/>
</dbReference>
<evidence type="ECO:0000259" key="1">
    <source>
        <dbReference type="PROSITE" id="PS50943"/>
    </source>
</evidence>
<protein>
    <submittedName>
        <fullName evidence="2">Helix-turn-helix transcriptional regulator</fullName>
    </submittedName>
</protein>
<accession>A0ABP7SCQ3</accession>
<organism evidence="2 3">
    <name type="scientific">Allokutzneria multivorans</name>
    <dbReference type="NCBI Taxonomy" id="1142134"/>
    <lineage>
        <taxon>Bacteria</taxon>
        <taxon>Bacillati</taxon>
        <taxon>Actinomycetota</taxon>
        <taxon>Actinomycetes</taxon>
        <taxon>Pseudonocardiales</taxon>
        <taxon>Pseudonocardiaceae</taxon>
        <taxon>Allokutzneria</taxon>
    </lineage>
</organism>
<feature type="domain" description="HTH cro/C1-type" evidence="1">
    <location>
        <begin position="16"/>
        <end position="69"/>
    </location>
</feature>
<dbReference type="Proteomes" id="UP001501747">
    <property type="component" value="Unassembled WGS sequence"/>
</dbReference>
<keyword evidence="3" id="KW-1185">Reference proteome</keyword>
<reference evidence="3" key="1">
    <citation type="journal article" date="2019" name="Int. J. Syst. Evol. Microbiol.">
        <title>The Global Catalogue of Microorganisms (GCM) 10K type strain sequencing project: providing services to taxonomists for standard genome sequencing and annotation.</title>
        <authorList>
            <consortium name="The Broad Institute Genomics Platform"/>
            <consortium name="The Broad Institute Genome Sequencing Center for Infectious Disease"/>
            <person name="Wu L."/>
            <person name="Ma J."/>
        </authorList>
    </citation>
    <scope>NUCLEOTIDE SEQUENCE [LARGE SCALE GENOMIC DNA]</scope>
    <source>
        <strain evidence="3">JCM 17342</strain>
    </source>
</reference>
<dbReference type="InterPro" id="IPR010982">
    <property type="entry name" value="Lambda_DNA-bd_dom_sf"/>
</dbReference>
<comment type="caution">
    <text evidence="2">The sequence shown here is derived from an EMBL/GenBank/DDBJ whole genome shotgun (WGS) entry which is preliminary data.</text>
</comment>
<gene>
    <name evidence="2" type="ORF">GCM10022247_35250</name>
</gene>
<dbReference type="CDD" id="cd00093">
    <property type="entry name" value="HTH_XRE"/>
    <property type="match status" value="1"/>
</dbReference>
<evidence type="ECO:0000313" key="2">
    <source>
        <dbReference type="EMBL" id="GAA4010052.1"/>
    </source>
</evidence>